<dbReference type="EMBL" id="BARS01009262">
    <property type="protein sequence ID" value="GAF72167.1"/>
    <property type="molecule type" value="Genomic_DNA"/>
</dbReference>
<gene>
    <name evidence="1" type="ORF">S01H1_17455</name>
</gene>
<organism evidence="1">
    <name type="scientific">marine sediment metagenome</name>
    <dbReference type="NCBI Taxonomy" id="412755"/>
    <lineage>
        <taxon>unclassified sequences</taxon>
        <taxon>metagenomes</taxon>
        <taxon>ecological metagenomes</taxon>
    </lineage>
</organism>
<proteinExistence type="predicted"/>
<protein>
    <submittedName>
        <fullName evidence="1">Uncharacterized protein</fullName>
    </submittedName>
</protein>
<accession>X0S8B1</accession>
<name>X0S8B1_9ZZZZ</name>
<comment type="caution">
    <text evidence="1">The sequence shown here is derived from an EMBL/GenBank/DDBJ whole genome shotgun (WGS) entry which is preliminary data.</text>
</comment>
<evidence type="ECO:0000313" key="1">
    <source>
        <dbReference type="EMBL" id="GAF72167.1"/>
    </source>
</evidence>
<reference evidence="1" key="1">
    <citation type="journal article" date="2014" name="Front. Microbiol.">
        <title>High frequency of phylogenetically diverse reductive dehalogenase-homologous genes in deep subseafloor sedimentary metagenomes.</title>
        <authorList>
            <person name="Kawai M."/>
            <person name="Futagami T."/>
            <person name="Toyoda A."/>
            <person name="Takaki Y."/>
            <person name="Nishi S."/>
            <person name="Hori S."/>
            <person name="Arai W."/>
            <person name="Tsubouchi T."/>
            <person name="Morono Y."/>
            <person name="Uchiyama I."/>
            <person name="Ito T."/>
            <person name="Fujiyama A."/>
            <person name="Inagaki F."/>
            <person name="Takami H."/>
        </authorList>
    </citation>
    <scope>NUCLEOTIDE SEQUENCE</scope>
    <source>
        <strain evidence="1">Expedition CK06-06</strain>
    </source>
</reference>
<sequence length="53" mass="6688">MRRNDKADSWKSKALARRKYNERQIDKFINWSINQKGYLKYKELIEYQEKYKN</sequence>
<dbReference type="AlphaFoldDB" id="X0S8B1"/>